<gene>
    <name evidence="2" type="ORF">AELLOGFF_05951</name>
</gene>
<dbReference type="Proteomes" id="UP000430146">
    <property type="component" value="Unassembled WGS sequence"/>
</dbReference>
<evidence type="ECO:0000256" key="1">
    <source>
        <dbReference type="SAM" id="MobiDB-lite"/>
    </source>
</evidence>
<evidence type="ECO:0000313" key="3">
    <source>
        <dbReference type="Proteomes" id="UP000430146"/>
    </source>
</evidence>
<feature type="compositionally biased region" description="Low complexity" evidence="1">
    <location>
        <begin position="1"/>
        <end position="11"/>
    </location>
</feature>
<accession>A0A5S9R690</accession>
<name>A0A5S9R690_MYCVN</name>
<feature type="compositionally biased region" description="Polar residues" evidence="1">
    <location>
        <begin position="16"/>
        <end position="26"/>
    </location>
</feature>
<feature type="region of interest" description="Disordered" evidence="1">
    <location>
        <begin position="1"/>
        <end position="26"/>
    </location>
</feature>
<keyword evidence="3" id="KW-1185">Reference proteome</keyword>
<dbReference type="AlphaFoldDB" id="A0A5S9R690"/>
<reference evidence="2 3" key="1">
    <citation type="submission" date="2019-11" db="EMBL/GenBank/DDBJ databases">
        <authorList>
            <person name="Holert J."/>
        </authorList>
    </citation>
    <scope>NUCLEOTIDE SEQUENCE [LARGE SCALE GENOMIC DNA]</scope>
    <source>
        <strain evidence="2">BC8_1</strain>
    </source>
</reference>
<proteinExistence type="predicted"/>
<dbReference type="EMBL" id="CACSIP010000043">
    <property type="protein sequence ID" value="CAA0131583.1"/>
    <property type="molecule type" value="Genomic_DNA"/>
</dbReference>
<protein>
    <submittedName>
        <fullName evidence="2">Uncharacterized protein</fullName>
    </submittedName>
</protein>
<organism evidence="2 3">
    <name type="scientific">Mycolicibacterium vanbaalenii</name>
    <name type="common">Mycobacterium vanbaalenii</name>
    <dbReference type="NCBI Taxonomy" id="110539"/>
    <lineage>
        <taxon>Bacteria</taxon>
        <taxon>Bacillati</taxon>
        <taxon>Actinomycetota</taxon>
        <taxon>Actinomycetes</taxon>
        <taxon>Mycobacteriales</taxon>
        <taxon>Mycobacteriaceae</taxon>
        <taxon>Mycolicibacterium</taxon>
    </lineage>
</organism>
<evidence type="ECO:0000313" key="2">
    <source>
        <dbReference type="EMBL" id="CAA0131583.1"/>
    </source>
</evidence>
<sequence length="87" mass="9607">MTRRISAARAAPPSPTDSQQTASSSTGFEAVKYDVLPLDDRGFERINPDIAGRPQLIRGNTQLLFQGMRVSEWCVLTLKNKSPMRAS</sequence>